<feature type="region of interest" description="Disordered" evidence="1">
    <location>
        <begin position="1"/>
        <end position="41"/>
    </location>
</feature>
<keyword evidence="3" id="KW-1185">Reference proteome</keyword>
<evidence type="ECO:0000313" key="2">
    <source>
        <dbReference type="EMBL" id="KAH0769699.1"/>
    </source>
</evidence>
<comment type="caution">
    <text evidence="2">The sequence shown here is derived from an EMBL/GenBank/DDBJ whole genome shotgun (WGS) entry which is preliminary data.</text>
</comment>
<dbReference type="Proteomes" id="UP000826656">
    <property type="component" value="Unassembled WGS sequence"/>
</dbReference>
<evidence type="ECO:0000256" key="1">
    <source>
        <dbReference type="SAM" id="MobiDB-lite"/>
    </source>
</evidence>
<proteinExistence type="predicted"/>
<dbReference type="EMBL" id="JAIVGD010000011">
    <property type="protein sequence ID" value="KAH0769699.1"/>
    <property type="molecule type" value="Genomic_DNA"/>
</dbReference>
<evidence type="ECO:0000313" key="3">
    <source>
        <dbReference type="Proteomes" id="UP000826656"/>
    </source>
</evidence>
<gene>
    <name evidence="2" type="ORF">KY290_013680</name>
</gene>
<organism evidence="2 3">
    <name type="scientific">Solanum tuberosum</name>
    <name type="common">Potato</name>
    <dbReference type="NCBI Taxonomy" id="4113"/>
    <lineage>
        <taxon>Eukaryota</taxon>
        <taxon>Viridiplantae</taxon>
        <taxon>Streptophyta</taxon>
        <taxon>Embryophyta</taxon>
        <taxon>Tracheophyta</taxon>
        <taxon>Spermatophyta</taxon>
        <taxon>Magnoliopsida</taxon>
        <taxon>eudicotyledons</taxon>
        <taxon>Gunneridae</taxon>
        <taxon>Pentapetalae</taxon>
        <taxon>asterids</taxon>
        <taxon>lamiids</taxon>
        <taxon>Solanales</taxon>
        <taxon>Solanaceae</taxon>
        <taxon>Solanoideae</taxon>
        <taxon>Solaneae</taxon>
        <taxon>Solanum</taxon>
    </lineage>
</organism>
<reference evidence="2 3" key="1">
    <citation type="journal article" date="2021" name="bioRxiv">
        <title>Chromosome-scale and haplotype-resolved genome assembly of a tetraploid potato cultivar.</title>
        <authorList>
            <person name="Sun H."/>
            <person name="Jiao W.-B."/>
            <person name="Krause K."/>
            <person name="Campoy J.A."/>
            <person name="Goel M."/>
            <person name="Folz-Donahue K."/>
            <person name="Kukat C."/>
            <person name="Huettel B."/>
            <person name="Schneeberger K."/>
        </authorList>
    </citation>
    <scope>NUCLEOTIDE SEQUENCE [LARGE SCALE GENOMIC DNA]</scope>
    <source>
        <strain evidence="2">SolTubOtavaFocal</strain>
        <tissue evidence="2">Leaves</tissue>
    </source>
</reference>
<protein>
    <submittedName>
        <fullName evidence="2">Uncharacterized protein</fullName>
    </submittedName>
</protein>
<name>A0ABQ7VMG4_SOLTU</name>
<sequence>MTVKKTPAKREKVKRRTTVKSTRTKGPGPSAESLGDDEEMSREDCIVEMEKQKVLNGRVFDPEIHTAFGMSNLFDAVSLQEWGHLFEPPTPYLYESEVWEFYYKMDLLEDGGVRTTVHDVEIVLDEETLGFLQGPSSEEISSVLGCPRSFLRVLVPRTEKRTVASAVDLFLIEKLDELEEINLSTIMLEHMHLMTWKKAKHVIPNGYLQNYVFKHFEVPLGRGVSGTTK</sequence>
<accession>A0ABQ7VMG4</accession>